<sequence length="309" mass="34443">MSFVAWHCPALPELIVMDTPSRVLAQGVPPDVPLSYRALADHSEVPCSTLHHRAHGRRSMEEKTQSQQYLTAWEEEALVKFHPHMSDLGHPVRIKFISLLVYRLTPQRPQSQLSQLSASAAMAVFSACGLFPLNLDRVLRGIPKPIAELTVNEANKVDVAPITQDTVRSPLTPVAPVTTQGLVSLQNIIVDQDAQAIDKRSKFSRQRHLQKAEVLGRAKVMGFNELEEARAKRAEKEATKEAKVKAKRGRKRKASEEVEATASNARRKRKGTPDAEELKAKVARQSEVQVEEDKLGPTWRTAEAPMLHN</sequence>
<feature type="region of interest" description="Disordered" evidence="1">
    <location>
        <begin position="234"/>
        <end position="309"/>
    </location>
</feature>
<gene>
    <name evidence="2" type="ORF">CC78DRAFT_616558</name>
</gene>
<dbReference type="OrthoDB" id="3688333at2759"/>
<feature type="compositionally biased region" description="Basic and acidic residues" evidence="1">
    <location>
        <begin position="271"/>
        <end position="280"/>
    </location>
</feature>
<evidence type="ECO:0000313" key="2">
    <source>
        <dbReference type="EMBL" id="KAF2264638.1"/>
    </source>
</evidence>
<dbReference type="Proteomes" id="UP000800093">
    <property type="component" value="Unassembled WGS sequence"/>
</dbReference>
<organism evidence="2 3">
    <name type="scientific">Lojkania enalia</name>
    <dbReference type="NCBI Taxonomy" id="147567"/>
    <lineage>
        <taxon>Eukaryota</taxon>
        <taxon>Fungi</taxon>
        <taxon>Dikarya</taxon>
        <taxon>Ascomycota</taxon>
        <taxon>Pezizomycotina</taxon>
        <taxon>Dothideomycetes</taxon>
        <taxon>Pleosporomycetidae</taxon>
        <taxon>Pleosporales</taxon>
        <taxon>Pleosporales incertae sedis</taxon>
        <taxon>Lojkania</taxon>
    </lineage>
</organism>
<feature type="compositionally biased region" description="Basic and acidic residues" evidence="1">
    <location>
        <begin position="234"/>
        <end position="244"/>
    </location>
</feature>
<name>A0A9P4K9N6_9PLEO</name>
<protein>
    <submittedName>
        <fullName evidence="2">Uncharacterized protein</fullName>
    </submittedName>
</protein>
<dbReference type="AlphaFoldDB" id="A0A9P4K9N6"/>
<dbReference type="EMBL" id="ML986614">
    <property type="protein sequence ID" value="KAF2264638.1"/>
    <property type="molecule type" value="Genomic_DNA"/>
</dbReference>
<comment type="caution">
    <text evidence="2">The sequence shown here is derived from an EMBL/GenBank/DDBJ whole genome shotgun (WGS) entry which is preliminary data.</text>
</comment>
<keyword evidence="3" id="KW-1185">Reference proteome</keyword>
<proteinExistence type="predicted"/>
<reference evidence="3" key="1">
    <citation type="journal article" date="2020" name="Stud. Mycol.">
        <title>101 Dothideomycetes genomes: A test case for predicting lifestyles and emergence of pathogens.</title>
        <authorList>
            <person name="Haridas S."/>
            <person name="Albert R."/>
            <person name="Binder M."/>
            <person name="Bloem J."/>
            <person name="LaButti K."/>
            <person name="Salamov A."/>
            <person name="Andreopoulos B."/>
            <person name="Baker S."/>
            <person name="Barry K."/>
            <person name="Bills G."/>
            <person name="Bluhm B."/>
            <person name="Cannon C."/>
            <person name="Castanera R."/>
            <person name="Culley D."/>
            <person name="Daum C."/>
            <person name="Ezra D."/>
            <person name="Gonzalez J."/>
            <person name="Henrissat B."/>
            <person name="Kuo A."/>
            <person name="Liang C."/>
            <person name="Lipzen A."/>
            <person name="Lutzoni F."/>
            <person name="Magnuson J."/>
            <person name="Mondo S."/>
            <person name="Nolan M."/>
            <person name="Ohm R."/>
            <person name="Pangilinan J."/>
            <person name="Park H.-J."/>
            <person name="Ramirez L."/>
            <person name="Alfaro M."/>
            <person name="Sun H."/>
            <person name="Tritt A."/>
            <person name="Yoshinaga Y."/>
            <person name="Zwiers L.-H."/>
            <person name="Turgeon B."/>
            <person name="Goodwin S."/>
            <person name="Spatafora J."/>
            <person name="Crous P."/>
            <person name="Grigoriev I."/>
        </authorList>
    </citation>
    <scope>NUCLEOTIDE SEQUENCE [LARGE SCALE GENOMIC DNA]</scope>
    <source>
        <strain evidence="3">CBS 304.66</strain>
    </source>
</reference>
<evidence type="ECO:0000313" key="3">
    <source>
        <dbReference type="Proteomes" id="UP000800093"/>
    </source>
</evidence>
<evidence type="ECO:0000256" key="1">
    <source>
        <dbReference type="SAM" id="MobiDB-lite"/>
    </source>
</evidence>
<accession>A0A9P4K9N6</accession>